<reference evidence="2" key="1">
    <citation type="journal article" date="2019" name="Int. J. Syst. Evol. Microbiol.">
        <title>The Global Catalogue of Microorganisms (GCM) 10K type strain sequencing project: providing services to taxonomists for standard genome sequencing and annotation.</title>
        <authorList>
            <consortium name="The Broad Institute Genomics Platform"/>
            <consortium name="The Broad Institute Genome Sequencing Center for Infectious Disease"/>
            <person name="Wu L."/>
            <person name="Ma J."/>
        </authorList>
    </citation>
    <scope>NUCLEOTIDE SEQUENCE [LARGE SCALE GENOMIC DNA]</scope>
    <source>
        <strain evidence="2">JCM 12165</strain>
    </source>
</reference>
<organism evidence="1 2">
    <name type="scientific">Pseudonocardia aurantiaca</name>
    <dbReference type="NCBI Taxonomy" id="75290"/>
    <lineage>
        <taxon>Bacteria</taxon>
        <taxon>Bacillati</taxon>
        <taxon>Actinomycetota</taxon>
        <taxon>Actinomycetes</taxon>
        <taxon>Pseudonocardiales</taxon>
        <taxon>Pseudonocardiaceae</taxon>
        <taxon>Pseudonocardia</taxon>
    </lineage>
</organism>
<dbReference type="SUPFAM" id="SSF54909">
    <property type="entry name" value="Dimeric alpha+beta barrel"/>
    <property type="match status" value="1"/>
</dbReference>
<gene>
    <name evidence="1" type="ORF">ACFSCY_33965</name>
</gene>
<evidence type="ECO:0000313" key="1">
    <source>
        <dbReference type="EMBL" id="MFD1534438.1"/>
    </source>
</evidence>
<name>A0ABW4FV37_9PSEU</name>
<dbReference type="EMBL" id="JBHUCP010000034">
    <property type="protein sequence ID" value="MFD1534438.1"/>
    <property type="molecule type" value="Genomic_DNA"/>
</dbReference>
<sequence length="258" mass="28353">MTLAGLSRLFPRRIPGIIGLVEVDGGRLFFPAERADELAPPPHAVGHTNRNQITRVAPTGRNAGSAAGPAAAARDKPCLRIADPLSPIRPTEWMVHIMLKSCGGQSGLRRAVPEALISSIRGCAGSGGPIWFPWQPGPEENTDRPVIVSLTDFTMHSLRSLPGIARRGARLQLGWYGLPGAVGVQLWADPLTRRTGSVSVWTDRRSLYRWVQLPLHQSIMRRYRTRGTLRSTMWESETPDRSSILLDAKRRLASGEFS</sequence>
<proteinExistence type="predicted"/>
<comment type="caution">
    <text evidence="1">The sequence shown here is derived from an EMBL/GenBank/DDBJ whole genome shotgun (WGS) entry which is preliminary data.</text>
</comment>
<protein>
    <submittedName>
        <fullName evidence="1">Uncharacterized protein</fullName>
    </submittedName>
</protein>
<dbReference type="Proteomes" id="UP001597145">
    <property type="component" value="Unassembled WGS sequence"/>
</dbReference>
<accession>A0ABW4FV37</accession>
<evidence type="ECO:0000313" key="2">
    <source>
        <dbReference type="Proteomes" id="UP001597145"/>
    </source>
</evidence>
<dbReference type="RefSeq" id="WP_343984057.1">
    <property type="nucleotide sequence ID" value="NZ_BAAAJG010000017.1"/>
</dbReference>
<keyword evidence="2" id="KW-1185">Reference proteome</keyword>
<dbReference type="InterPro" id="IPR011008">
    <property type="entry name" value="Dimeric_a/b-barrel"/>
</dbReference>